<keyword evidence="5" id="KW-0819">tRNA processing</keyword>
<name>A0AAU9EES2_9FIRM</name>
<dbReference type="GO" id="GO:0005737">
    <property type="term" value="C:cytoplasm"/>
    <property type="evidence" value="ECO:0007669"/>
    <property type="project" value="UniProtKB-SubCell"/>
</dbReference>
<keyword evidence="8" id="KW-0067">ATP-binding</keyword>
<keyword evidence="4" id="KW-0963">Cytoplasm</keyword>
<dbReference type="NCBIfam" id="TIGR00150">
    <property type="entry name" value="T6A_YjeE"/>
    <property type="match status" value="1"/>
</dbReference>
<dbReference type="Gene3D" id="3.40.50.300">
    <property type="entry name" value="P-loop containing nucleotide triphosphate hydrolases"/>
    <property type="match status" value="1"/>
</dbReference>
<gene>
    <name evidence="11" type="primary">tsaE</name>
    <name evidence="11" type="ORF">HLPR_02490</name>
</gene>
<evidence type="ECO:0000313" key="11">
    <source>
        <dbReference type="EMBL" id="BEP27918.1"/>
    </source>
</evidence>
<protein>
    <recommendedName>
        <fullName evidence="3">tRNA threonylcarbamoyladenosine biosynthesis protein TsaE</fullName>
    </recommendedName>
    <alternativeName>
        <fullName evidence="10">t(6)A37 threonylcarbamoyladenosine biosynthesis protein TsaE</fullName>
    </alternativeName>
</protein>
<keyword evidence="6" id="KW-0479">Metal-binding</keyword>
<dbReference type="GO" id="GO:0046872">
    <property type="term" value="F:metal ion binding"/>
    <property type="evidence" value="ECO:0007669"/>
    <property type="project" value="UniProtKB-KW"/>
</dbReference>
<comment type="subcellular location">
    <subcellularLocation>
        <location evidence="1">Cytoplasm</location>
    </subcellularLocation>
</comment>
<dbReference type="AlphaFoldDB" id="A0AAU9EES2"/>
<evidence type="ECO:0000256" key="2">
    <source>
        <dbReference type="ARBA" id="ARBA00007599"/>
    </source>
</evidence>
<evidence type="ECO:0000256" key="7">
    <source>
        <dbReference type="ARBA" id="ARBA00022741"/>
    </source>
</evidence>
<accession>A0AAU9EES2</accession>
<keyword evidence="9" id="KW-0460">Magnesium</keyword>
<evidence type="ECO:0000256" key="10">
    <source>
        <dbReference type="ARBA" id="ARBA00032441"/>
    </source>
</evidence>
<dbReference type="PANTHER" id="PTHR33540">
    <property type="entry name" value="TRNA THREONYLCARBAMOYLADENOSINE BIOSYNTHESIS PROTEIN TSAE"/>
    <property type="match status" value="1"/>
</dbReference>
<evidence type="ECO:0000256" key="9">
    <source>
        <dbReference type="ARBA" id="ARBA00022842"/>
    </source>
</evidence>
<dbReference type="EMBL" id="AP028654">
    <property type="protein sequence ID" value="BEP27918.1"/>
    <property type="molecule type" value="Genomic_DNA"/>
</dbReference>
<proteinExistence type="inferred from homology"/>
<dbReference type="RefSeq" id="WP_338536278.1">
    <property type="nucleotide sequence ID" value="NZ_AP028654.1"/>
</dbReference>
<evidence type="ECO:0000256" key="4">
    <source>
        <dbReference type="ARBA" id="ARBA00022490"/>
    </source>
</evidence>
<comment type="similarity">
    <text evidence="2">Belongs to the TsaE family.</text>
</comment>
<dbReference type="GO" id="GO:0005524">
    <property type="term" value="F:ATP binding"/>
    <property type="evidence" value="ECO:0007669"/>
    <property type="project" value="UniProtKB-KW"/>
</dbReference>
<evidence type="ECO:0000256" key="1">
    <source>
        <dbReference type="ARBA" id="ARBA00004496"/>
    </source>
</evidence>
<dbReference type="KEGG" id="hprf:HLPR_02490"/>
<evidence type="ECO:0000256" key="5">
    <source>
        <dbReference type="ARBA" id="ARBA00022694"/>
    </source>
</evidence>
<reference evidence="11 12" key="1">
    <citation type="submission" date="2023-08" db="EMBL/GenBank/DDBJ databases">
        <title>Helicovermis profunda gen. nov., sp. nov., a novel mesophilic, fermentative bacterium within the Bacillota from a deep-sea hydrothermal vent chimney.</title>
        <authorList>
            <person name="Miyazaki U."/>
            <person name="Mizutani D."/>
            <person name="Hashimoto Y."/>
            <person name="Tame A."/>
            <person name="Sawayama S."/>
            <person name="Miyazaki J."/>
            <person name="Takai K."/>
            <person name="Nakagawa S."/>
        </authorList>
    </citation>
    <scope>NUCLEOTIDE SEQUENCE [LARGE SCALE GENOMIC DNA]</scope>
    <source>
        <strain evidence="11 12">S502</strain>
    </source>
</reference>
<evidence type="ECO:0000256" key="3">
    <source>
        <dbReference type="ARBA" id="ARBA00019010"/>
    </source>
</evidence>
<dbReference type="Pfam" id="PF02367">
    <property type="entry name" value="TsaE"/>
    <property type="match status" value="1"/>
</dbReference>
<keyword evidence="12" id="KW-1185">Reference proteome</keyword>
<evidence type="ECO:0000313" key="12">
    <source>
        <dbReference type="Proteomes" id="UP001321786"/>
    </source>
</evidence>
<evidence type="ECO:0000256" key="8">
    <source>
        <dbReference type="ARBA" id="ARBA00022840"/>
    </source>
</evidence>
<dbReference type="InterPro" id="IPR027417">
    <property type="entry name" value="P-loop_NTPase"/>
</dbReference>
<dbReference type="CDD" id="cd00267">
    <property type="entry name" value="ABC_ATPase"/>
    <property type="match status" value="1"/>
</dbReference>
<evidence type="ECO:0000256" key="6">
    <source>
        <dbReference type="ARBA" id="ARBA00022723"/>
    </source>
</evidence>
<dbReference type="PANTHER" id="PTHR33540:SF2">
    <property type="entry name" value="TRNA THREONYLCARBAMOYLADENOSINE BIOSYNTHESIS PROTEIN TSAE"/>
    <property type="match status" value="1"/>
</dbReference>
<dbReference type="SUPFAM" id="SSF52540">
    <property type="entry name" value="P-loop containing nucleoside triphosphate hydrolases"/>
    <property type="match status" value="1"/>
</dbReference>
<keyword evidence="7" id="KW-0547">Nucleotide-binding</keyword>
<sequence>MIKIITAREKETFTLGRCIAKVLEKGDIVCLTGDLGAGKTTISKSIAKEIGIDEYITSPTFTIVNEYEGKVKLNHFDVYRISDVEEMYEIGYEEYFFSDAINIIEWANLVEEIIPENNIWIDIRLGEDYNHRVFTIKSGNSFVKEKVNKIQNLWNEYKNMEESNENIVY</sequence>
<dbReference type="InterPro" id="IPR003442">
    <property type="entry name" value="T6A_TsaE"/>
</dbReference>
<dbReference type="Proteomes" id="UP001321786">
    <property type="component" value="Chromosome"/>
</dbReference>
<dbReference type="GO" id="GO:0002949">
    <property type="term" value="P:tRNA threonylcarbamoyladenosine modification"/>
    <property type="evidence" value="ECO:0007669"/>
    <property type="project" value="InterPro"/>
</dbReference>
<organism evidence="11 12">
    <name type="scientific">Helicovermis profundi</name>
    <dbReference type="NCBI Taxonomy" id="3065157"/>
    <lineage>
        <taxon>Bacteria</taxon>
        <taxon>Bacillati</taxon>
        <taxon>Bacillota</taxon>
        <taxon>Clostridia</taxon>
        <taxon>Helicovermis</taxon>
    </lineage>
</organism>